<proteinExistence type="predicted"/>
<evidence type="ECO:0000259" key="2">
    <source>
        <dbReference type="Pfam" id="PF14295"/>
    </source>
</evidence>
<feature type="domain" description="Apple" evidence="2">
    <location>
        <begin position="55"/>
        <end position="85"/>
    </location>
</feature>
<evidence type="ECO:0000313" key="3">
    <source>
        <dbReference type="EMBL" id="KAI1517846.1"/>
    </source>
</evidence>
<evidence type="ECO:0000256" key="1">
    <source>
        <dbReference type="SAM" id="MobiDB-lite"/>
    </source>
</evidence>
<accession>A0A2W1HWY2</accession>
<dbReference type="Proteomes" id="UP000249757">
    <property type="component" value="Unassembled WGS sequence"/>
</dbReference>
<dbReference type="PANTHER" id="PTHR33946">
    <property type="match status" value="1"/>
</dbReference>
<gene>
    <name evidence="3" type="ORF">Ptr86124_003147</name>
</gene>
<keyword evidence="4" id="KW-1185">Reference proteome</keyword>
<dbReference type="InterPro" id="IPR003609">
    <property type="entry name" value="Pan_app"/>
</dbReference>
<sequence length="340" mass="35341">MATTTTSMTSQPTGPITCPAYNGTTYTAGSKVFLVLCDADINGDTFPGPISPTYPGSYEKCLLDCQSTPGCVAVSYVKGGPCYLKGSAAGSNPNANIIGGKLIHGSPAASTPASGFSTVTVTSCATTGSSASGSSATGSSTTSSATPTTTSRTCPEGDGAIYTTECGAEYALECGVDRFGNDLKNGLVFADTWERCVQACDMTSGCVSVSWVSERHGACYMKSSVGKVHNNSNIEGGRKISDCNRLKLHGKRVVHEKRALALTTPGRFFNPDYTFTRETLTFTTYTTLLPVFTTTPLAQPATITKFVVASTVITITTSVPSQVFSGVTHITKCPLSTSTV</sequence>
<name>A0A2W1HWY2_9PLEO</name>
<dbReference type="Gene3D" id="3.50.4.10">
    <property type="entry name" value="Hepatocyte Growth Factor"/>
    <property type="match status" value="2"/>
</dbReference>
<feature type="domain" description="Apple" evidence="2">
    <location>
        <begin position="176"/>
        <end position="222"/>
    </location>
</feature>
<dbReference type="EMBL" id="NRDI02000003">
    <property type="protein sequence ID" value="KAI1517846.1"/>
    <property type="molecule type" value="Genomic_DNA"/>
</dbReference>
<feature type="compositionally biased region" description="Low complexity" evidence="1">
    <location>
        <begin position="128"/>
        <end position="151"/>
    </location>
</feature>
<reference evidence="4" key="1">
    <citation type="journal article" date="2022" name="Microb. Genom.">
        <title>A global pangenome for the wheat fungal pathogen Pyrenophora tritici-repentis and prediction of effector protein structural homology.</title>
        <authorList>
            <person name="Moolhuijzen P.M."/>
            <person name="See P.T."/>
            <person name="Shi G."/>
            <person name="Powell H.R."/>
            <person name="Cockram J."/>
            <person name="Jorgensen L.N."/>
            <person name="Benslimane H."/>
            <person name="Strelkov S.E."/>
            <person name="Turner J."/>
            <person name="Liu Z."/>
            <person name="Moffat C.S."/>
        </authorList>
    </citation>
    <scope>NUCLEOTIDE SEQUENCE [LARGE SCALE GENOMIC DNA]</scope>
</reference>
<comment type="caution">
    <text evidence="3">The sequence shown here is derived from an EMBL/GenBank/DDBJ whole genome shotgun (WGS) entry which is preliminary data.</text>
</comment>
<dbReference type="Pfam" id="PF14295">
    <property type="entry name" value="PAN_4"/>
    <property type="match status" value="2"/>
</dbReference>
<organism evidence="3 4">
    <name type="scientific">Pyrenophora tritici-repentis</name>
    <dbReference type="NCBI Taxonomy" id="45151"/>
    <lineage>
        <taxon>Eukaryota</taxon>
        <taxon>Fungi</taxon>
        <taxon>Dikarya</taxon>
        <taxon>Ascomycota</taxon>
        <taxon>Pezizomycotina</taxon>
        <taxon>Dothideomycetes</taxon>
        <taxon>Pleosporomycetidae</taxon>
        <taxon>Pleosporales</taxon>
        <taxon>Pleosporineae</taxon>
        <taxon>Pleosporaceae</taxon>
        <taxon>Pyrenophora</taxon>
    </lineage>
</organism>
<evidence type="ECO:0000313" key="4">
    <source>
        <dbReference type="Proteomes" id="UP000249757"/>
    </source>
</evidence>
<protein>
    <submittedName>
        <fullName evidence="3">PAN domain containing protein</fullName>
    </submittedName>
</protein>
<dbReference type="PANTHER" id="PTHR33946:SF4">
    <property type="entry name" value="COAGULATION FACTOR XI"/>
    <property type="match status" value="1"/>
</dbReference>
<feature type="region of interest" description="Disordered" evidence="1">
    <location>
        <begin position="128"/>
        <end position="153"/>
    </location>
</feature>
<dbReference type="AlphaFoldDB" id="A0A2W1HWY2"/>